<keyword evidence="2" id="KW-1133">Transmembrane helix</keyword>
<accession>A0A2H0PYG3</accession>
<feature type="non-terminal residue" evidence="4">
    <location>
        <position position="425"/>
    </location>
</feature>
<feature type="domain" description="GlxA-like beta barrel" evidence="3">
    <location>
        <begin position="302"/>
        <end position="378"/>
    </location>
</feature>
<keyword evidence="2" id="KW-0812">Transmembrane</keyword>
<gene>
    <name evidence="4" type="ORF">COV40_02745</name>
</gene>
<feature type="transmembrane region" description="Helical" evidence="2">
    <location>
        <begin position="219"/>
        <end position="240"/>
    </location>
</feature>
<dbReference type="InterPro" id="IPR049305">
    <property type="entry name" value="GlxA-like_b-barrel"/>
</dbReference>
<evidence type="ECO:0000259" key="3">
    <source>
        <dbReference type="Pfam" id="PF21110"/>
    </source>
</evidence>
<name>A0A2H0PYG3_9BACT</name>
<evidence type="ECO:0000313" key="5">
    <source>
        <dbReference type="Proteomes" id="UP000231154"/>
    </source>
</evidence>
<sequence length="425" mass="45134">MSKLIYLETDDEITDVIDKISKVDEKSVSLVIPRGSTLANSIVNLKLLSKRGKELGKDVALVTNDKIAKNLASQIGLSVFGSVSDAKASVPEPESTREAPPAPLSGEIPAEGSKAAEEIDGVKVHQYNRSAGEAEEAPKAPAKKTEPKIPEVIEAVKDIDEGIGDEDIMPKDAPTEDVGNYKLIKKPMPREEKMRAQHPGKRTEPLFEKIRLSKKRRKLIIGGIIAGAVVLILALLYIVLPKAKATVSVVSEPFTSTADITVNKDASGVDNGNMTIPGKLIGKEEELEKPFAASGQKNIGEKAKGKVTVYNNWGEFPISLPTGTKFSGGGAEFVSTAAVTVPGAQDSYRDANGNLQYHTLGTADVNVEATSVGEQGNIGPSNFTITTIPKVQQTWLTGKSAATMTGGSNNIVKVVADKDLKAAKE</sequence>
<feature type="region of interest" description="Disordered" evidence="1">
    <location>
        <begin position="88"/>
        <end position="119"/>
    </location>
</feature>
<comment type="caution">
    <text evidence="4">The sequence shown here is derived from an EMBL/GenBank/DDBJ whole genome shotgun (WGS) entry which is preliminary data.</text>
</comment>
<evidence type="ECO:0000256" key="2">
    <source>
        <dbReference type="SAM" id="Phobius"/>
    </source>
</evidence>
<keyword evidence="2" id="KW-0472">Membrane</keyword>
<organism evidence="4 5">
    <name type="scientific">Candidatus Berkelbacteria bacterium CG11_big_fil_rev_8_21_14_0_20_42_15</name>
    <dbReference type="NCBI Taxonomy" id="1974517"/>
    <lineage>
        <taxon>Bacteria</taxon>
        <taxon>Candidatus Berkelbacteria</taxon>
    </lineage>
</organism>
<reference evidence="4 5" key="1">
    <citation type="submission" date="2017-09" db="EMBL/GenBank/DDBJ databases">
        <title>Depth-based differentiation of microbial function through sediment-hosted aquifers and enrichment of novel symbionts in the deep terrestrial subsurface.</title>
        <authorList>
            <person name="Probst A.J."/>
            <person name="Ladd B."/>
            <person name="Jarett J.K."/>
            <person name="Geller-Mcgrath D.E."/>
            <person name="Sieber C.M."/>
            <person name="Emerson J.B."/>
            <person name="Anantharaman K."/>
            <person name="Thomas B.C."/>
            <person name="Malmstrom R."/>
            <person name="Stieglmeier M."/>
            <person name="Klingl A."/>
            <person name="Woyke T."/>
            <person name="Ryan C.M."/>
            <person name="Banfield J.F."/>
        </authorList>
    </citation>
    <scope>NUCLEOTIDE SEQUENCE [LARGE SCALE GENOMIC DNA]</scope>
    <source>
        <strain evidence="4">CG11_big_fil_rev_8_21_14_0_20_42_15</strain>
    </source>
</reference>
<evidence type="ECO:0000313" key="4">
    <source>
        <dbReference type="EMBL" id="PIR27092.1"/>
    </source>
</evidence>
<dbReference type="Pfam" id="PF21110">
    <property type="entry name" value="GlxA"/>
    <property type="match status" value="1"/>
</dbReference>
<evidence type="ECO:0000256" key="1">
    <source>
        <dbReference type="SAM" id="MobiDB-lite"/>
    </source>
</evidence>
<dbReference type="AlphaFoldDB" id="A0A2H0PYG3"/>
<dbReference type="Proteomes" id="UP000231154">
    <property type="component" value="Unassembled WGS sequence"/>
</dbReference>
<proteinExistence type="predicted"/>
<dbReference type="EMBL" id="PCXF01000079">
    <property type="protein sequence ID" value="PIR27092.1"/>
    <property type="molecule type" value="Genomic_DNA"/>
</dbReference>
<protein>
    <recommendedName>
        <fullName evidence="3">GlxA-like beta barrel domain-containing protein</fullName>
    </recommendedName>
</protein>